<organism evidence="2 3">
    <name type="scientific">Scleroderma citrinum Foug A</name>
    <dbReference type="NCBI Taxonomy" id="1036808"/>
    <lineage>
        <taxon>Eukaryota</taxon>
        <taxon>Fungi</taxon>
        <taxon>Dikarya</taxon>
        <taxon>Basidiomycota</taxon>
        <taxon>Agaricomycotina</taxon>
        <taxon>Agaricomycetes</taxon>
        <taxon>Agaricomycetidae</taxon>
        <taxon>Boletales</taxon>
        <taxon>Sclerodermatineae</taxon>
        <taxon>Sclerodermataceae</taxon>
        <taxon>Scleroderma</taxon>
    </lineage>
</organism>
<dbReference type="STRING" id="1036808.A0A0C3DTP4"/>
<keyword evidence="1" id="KW-0812">Transmembrane</keyword>
<feature type="transmembrane region" description="Helical" evidence="1">
    <location>
        <begin position="53"/>
        <end position="75"/>
    </location>
</feature>
<dbReference type="AlphaFoldDB" id="A0A0C3DTP4"/>
<evidence type="ECO:0000313" key="2">
    <source>
        <dbReference type="EMBL" id="KIM59554.1"/>
    </source>
</evidence>
<dbReference type="EMBL" id="KN822072">
    <property type="protein sequence ID" value="KIM59554.1"/>
    <property type="molecule type" value="Genomic_DNA"/>
</dbReference>
<evidence type="ECO:0000313" key="3">
    <source>
        <dbReference type="Proteomes" id="UP000053989"/>
    </source>
</evidence>
<keyword evidence="1" id="KW-0472">Membrane</keyword>
<feature type="transmembrane region" description="Helical" evidence="1">
    <location>
        <begin position="27"/>
        <end position="46"/>
    </location>
</feature>
<gene>
    <name evidence="2" type="ORF">SCLCIDRAFT_1217684</name>
</gene>
<proteinExistence type="predicted"/>
<dbReference type="InParanoid" id="A0A0C3DTP4"/>
<evidence type="ECO:0000256" key="1">
    <source>
        <dbReference type="SAM" id="Phobius"/>
    </source>
</evidence>
<sequence>MLPLCFLLQLLGVPGPSRVFIRANQMFFYPLVYIVVVLPISGARFSAPKGNTVPFAVTASTDALFALSGLFNVVLFSHPHEPHTAKSLVWCAFSASSPFYFCGKDRASFVMALTPVLTGLIL</sequence>
<keyword evidence="3" id="KW-1185">Reference proteome</keyword>
<dbReference type="Proteomes" id="UP000053989">
    <property type="component" value="Unassembled WGS sequence"/>
</dbReference>
<protein>
    <submittedName>
        <fullName evidence="2">Uncharacterized protein</fullName>
    </submittedName>
</protein>
<reference evidence="2 3" key="1">
    <citation type="submission" date="2014-04" db="EMBL/GenBank/DDBJ databases">
        <authorList>
            <consortium name="DOE Joint Genome Institute"/>
            <person name="Kuo A."/>
            <person name="Kohler A."/>
            <person name="Nagy L.G."/>
            <person name="Floudas D."/>
            <person name="Copeland A."/>
            <person name="Barry K.W."/>
            <person name="Cichocki N."/>
            <person name="Veneault-Fourrey C."/>
            <person name="LaButti K."/>
            <person name="Lindquist E.A."/>
            <person name="Lipzen A."/>
            <person name="Lundell T."/>
            <person name="Morin E."/>
            <person name="Murat C."/>
            <person name="Sun H."/>
            <person name="Tunlid A."/>
            <person name="Henrissat B."/>
            <person name="Grigoriev I.V."/>
            <person name="Hibbett D.S."/>
            <person name="Martin F."/>
            <person name="Nordberg H.P."/>
            <person name="Cantor M.N."/>
            <person name="Hua S.X."/>
        </authorList>
    </citation>
    <scope>NUCLEOTIDE SEQUENCE [LARGE SCALE GENOMIC DNA]</scope>
    <source>
        <strain evidence="2 3">Foug A</strain>
    </source>
</reference>
<accession>A0A0C3DTP4</accession>
<dbReference type="OrthoDB" id="100006at2759"/>
<name>A0A0C3DTP4_9AGAM</name>
<dbReference type="HOGENOM" id="CLU_2028120_0_0_1"/>
<keyword evidence="1" id="KW-1133">Transmembrane helix</keyword>
<reference evidence="3" key="2">
    <citation type="submission" date="2015-01" db="EMBL/GenBank/DDBJ databases">
        <title>Evolutionary Origins and Diversification of the Mycorrhizal Mutualists.</title>
        <authorList>
            <consortium name="DOE Joint Genome Institute"/>
            <consortium name="Mycorrhizal Genomics Consortium"/>
            <person name="Kohler A."/>
            <person name="Kuo A."/>
            <person name="Nagy L.G."/>
            <person name="Floudas D."/>
            <person name="Copeland A."/>
            <person name="Barry K.W."/>
            <person name="Cichocki N."/>
            <person name="Veneault-Fourrey C."/>
            <person name="LaButti K."/>
            <person name="Lindquist E.A."/>
            <person name="Lipzen A."/>
            <person name="Lundell T."/>
            <person name="Morin E."/>
            <person name="Murat C."/>
            <person name="Riley R."/>
            <person name="Ohm R."/>
            <person name="Sun H."/>
            <person name="Tunlid A."/>
            <person name="Henrissat B."/>
            <person name="Grigoriev I.V."/>
            <person name="Hibbett D.S."/>
            <person name="Martin F."/>
        </authorList>
    </citation>
    <scope>NUCLEOTIDE SEQUENCE [LARGE SCALE GENOMIC DNA]</scope>
    <source>
        <strain evidence="3">Foug A</strain>
    </source>
</reference>